<dbReference type="PROSITE" id="PS51186">
    <property type="entry name" value="GNAT"/>
    <property type="match status" value="1"/>
</dbReference>
<gene>
    <name evidence="2" type="ORF">PAUS00366_LOCUS22486</name>
</gene>
<sequence length="280" mass="31496">MYYFNCTVVFSIIFLPLCSKWILASAFHVSPLRLDIFSLEFSHKYIFRLGSTSNDGYEDLAVKQTSLNNEYSIRLADSRESILGIKLYRFGGPTVEKYMEANPEIASRDDALLSLTRGSDDSGKTKVYYGNGGIGESVTFFALADDVSSFVSQEEHDKEDRQDTLLENRLIVGSIEAVIEPMEDEEGETKVLIELKNLSVHTNARRRGIGKALTKAVQEFARSQVLILEEQQGKKIKGLVHLLVERENEGAMRLYEENGFIGGTDPKDQICKLTWSITKS</sequence>
<accession>A0A7S4ER62</accession>
<dbReference type="EMBL" id="HBIX01034419">
    <property type="protein sequence ID" value="CAE0729701.1"/>
    <property type="molecule type" value="Transcribed_RNA"/>
</dbReference>
<organism evidence="2">
    <name type="scientific">Pseudo-nitzschia australis</name>
    <dbReference type="NCBI Taxonomy" id="44445"/>
    <lineage>
        <taxon>Eukaryota</taxon>
        <taxon>Sar</taxon>
        <taxon>Stramenopiles</taxon>
        <taxon>Ochrophyta</taxon>
        <taxon>Bacillariophyta</taxon>
        <taxon>Bacillariophyceae</taxon>
        <taxon>Bacillariophycidae</taxon>
        <taxon>Bacillariales</taxon>
        <taxon>Bacillariaceae</taxon>
        <taxon>Pseudo-nitzschia</taxon>
    </lineage>
</organism>
<dbReference type="Pfam" id="PF13508">
    <property type="entry name" value="Acetyltransf_7"/>
    <property type="match status" value="1"/>
</dbReference>
<feature type="domain" description="N-acetyltransferase" evidence="1">
    <location>
        <begin position="138"/>
        <end position="280"/>
    </location>
</feature>
<dbReference type="Gene3D" id="3.40.630.30">
    <property type="match status" value="1"/>
</dbReference>
<evidence type="ECO:0000313" key="2">
    <source>
        <dbReference type="EMBL" id="CAE0729701.1"/>
    </source>
</evidence>
<reference evidence="2" key="1">
    <citation type="submission" date="2021-01" db="EMBL/GenBank/DDBJ databases">
        <authorList>
            <person name="Corre E."/>
            <person name="Pelletier E."/>
            <person name="Niang G."/>
            <person name="Scheremetjew M."/>
            <person name="Finn R."/>
            <person name="Kale V."/>
            <person name="Holt S."/>
            <person name="Cochrane G."/>
            <person name="Meng A."/>
            <person name="Brown T."/>
            <person name="Cohen L."/>
        </authorList>
    </citation>
    <scope>NUCLEOTIDE SEQUENCE</scope>
    <source>
        <strain evidence="2">10249 10 AB</strain>
    </source>
</reference>
<evidence type="ECO:0000259" key="1">
    <source>
        <dbReference type="PROSITE" id="PS51186"/>
    </source>
</evidence>
<protein>
    <recommendedName>
        <fullName evidence="1">N-acetyltransferase domain-containing protein</fullName>
    </recommendedName>
</protein>
<dbReference type="InterPro" id="IPR016181">
    <property type="entry name" value="Acyl_CoA_acyltransferase"/>
</dbReference>
<dbReference type="AlphaFoldDB" id="A0A7S4ER62"/>
<dbReference type="CDD" id="cd04301">
    <property type="entry name" value="NAT_SF"/>
    <property type="match status" value="1"/>
</dbReference>
<proteinExistence type="predicted"/>
<dbReference type="SUPFAM" id="SSF55729">
    <property type="entry name" value="Acyl-CoA N-acyltransferases (Nat)"/>
    <property type="match status" value="1"/>
</dbReference>
<dbReference type="GO" id="GO:0016747">
    <property type="term" value="F:acyltransferase activity, transferring groups other than amino-acyl groups"/>
    <property type="evidence" value="ECO:0007669"/>
    <property type="project" value="InterPro"/>
</dbReference>
<name>A0A7S4ER62_9STRA</name>
<dbReference type="InterPro" id="IPR000182">
    <property type="entry name" value="GNAT_dom"/>
</dbReference>